<evidence type="ECO:0000256" key="5">
    <source>
        <dbReference type="ARBA" id="ARBA00023315"/>
    </source>
</evidence>
<dbReference type="InterPro" id="IPR002123">
    <property type="entry name" value="Plipid/glycerol_acylTrfase"/>
</dbReference>
<feature type="domain" description="Phospholipid/glycerol acyltransferase" evidence="6">
    <location>
        <begin position="53"/>
        <end position="166"/>
    </location>
</feature>
<dbReference type="Pfam" id="PF01553">
    <property type="entry name" value="Acyltransferase"/>
    <property type="match status" value="1"/>
</dbReference>
<evidence type="ECO:0000313" key="7">
    <source>
        <dbReference type="EMBL" id="MXO66861.1"/>
    </source>
</evidence>
<reference evidence="7 8" key="1">
    <citation type="submission" date="2019-12" db="EMBL/GenBank/DDBJ databases">
        <title>Genomic-based taxomic classification of the family Erythrobacteraceae.</title>
        <authorList>
            <person name="Xu L."/>
        </authorList>
    </citation>
    <scope>NUCLEOTIDE SEQUENCE [LARGE SCALE GENOMIC DNA]</scope>
    <source>
        <strain evidence="7 8">LMG 29518</strain>
    </source>
</reference>
<organism evidence="7 8">
    <name type="scientific">Altericroceibacterium endophyticum</name>
    <dbReference type="NCBI Taxonomy" id="1808508"/>
    <lineage>
        <taxon>Bacteria</taxon>
        <taxon>Pseudomonadati</taxon>
        <taxon>Pseudomonadota</taxon>
        <taxon>Alphaproteobacteria</taxon>
        <taxon>Sphingomonadales</taxon>
        <taxon>Erythrobacteraceae</taxon>
        <taxon>Altericroceibacterium</taxon>
    </lineage>
</organism>
<dbReference type="SUPFAM" id="SSF69593">
    <property type="entry name" value="Glycerol-3-phosphate (1)-acyltransferase"/>
    <property type="match status" value="1"/>
</dbReference>
<dbReference type="GO" id="GO:0003841">
    <property type="term" value="F:1-acylglycerol-3-phosphate O-acyltransferase activity"/>
    <property type="evidence" value="ECO:0007669"/>
    <property type="project" value="TreeGrafter"/>
</dbReference>
<keyword evidence="3 7" id="KW-0808">Transferase</keyword>
<evidence type="ECO:0000259" key="6">
    <source>
        <dbReference type="SMART" id="SM00563"/>
    </source>
</evidence>
<accession>A0A6I4T9M2</accession>
<keyword evidence="4" id="KW-0443">Lipid metabolism</keyword>
<evidence type="ECO:0000256" key="3">
    <source>
        <dbReference type="ARBA" id="ARBA00022679"/>
    </source>
</evidence>
<evidence type="ECO:0000313" key="8">
    <source>
        <dbReference type="Proteomes" id="UP000438476"/>
    </source>
</evidence>
<dbReference type="PANTHER" id="PTHR10434:SF64">
    <property type="entry name" value="1-ACYL-SN-GLYCEROL-3-PHOSPHATE ACYLTRANSFERASE-RELATED"/>
    <property type="match status" value="1"/>
</dbReference>
<comment type="pathway">
    <text evidence="1">Lipid metabolism.</text>
</comment>
<evidence type="ECO:0000256" key="1">
    <source>
        <dbReference type="ARBA" id="ARBA00005189"/>
    </source>
</evidence>
<keyword evidence="2" id="KW-0444">Lipid biosynthesis</keyword>
<sequence>MALLGLWLGFCLIPHGIFSLFGAGRKTARLFLSGLGYISGLRLRVVGQAEPQALLLSNHVTWMDIPALAHVCGASFIAHDGLSGHPFMRWLCEQNDTIFISRSQRLNVRSQIDAISHVIGTRCLALFPEGTTSLGDDVAPFKSSLLSAAEQLPETHAIQPVALCYDNAPEIAWVGDNPGPADFFRIFARLRPVRLTVRFLSPIPHSDRKTMARHAECQIRNAIRF</sequence>
<gene>
    <name evidence="7" type="ORF">GRI91_13935</name>
</gene>
<proteinExistence type="predicted"/>
<evidence type="ECO:0000256" key="2">
    <source>
        <dbReference type="ARBA" id="ARBA00022516"/>
    </source>
</evidence>
<dbReference type="EMBL" id="WTYT01000006">
    <property type="protein sequence ID" value="MXO66861.1"/>
    <property type="molecule type" value="Genomic_DNA"/>
</dbReference>
<dbReference type="SMART" id="SM00563">
    <property type="entry name" value="PlsC"/>
    <property type="match status" value="1"/>
</dbReference>
<name>A0A6I4T9M2_9SPHN</name>
<dbReference type="AlphaFoldDB" id="A0A6I4T9M2"/>
<keyword evidence="5 7" id="KW-0012">Acyltransferase</keyword>
<evidence type="ECO:0000256" key="4">
    <source>
        <dbReference type="ARBA" id="ARBA00023098"/>
    </source>
</evidence>
<comment type="caution">
    <text evidence="7">The sequence shown here is derived from an EMBL/GenBank/DDBJ whole genome shotgun (WGS) entry which is preliminary data.</text>
</comment>
<dbReference type="CDD" id="cd07989">
    <property type="entry name" value="LPLAT_AGPAT-like"/>
    <property type="match status" value="1"/>
</dbReference>
<dbReference type="GO" id="GO:0006654">
    <property type="term" value="P:phosphatidic acid biosynthetic process"/>
    <property type="evidence" value="ECO:0007669"/>
    <property type="project" value="TreeGrafter"/>
</dbReference>
<protein>
    <submittedName>
        <fullName evidence="7">1-acyl-sn-glycerol-3-phosphate acyltransferase</fullName>
    </submittedName>
</protein>
<keyword evidence="8" id="KW-1185">Reference proteome</keyword>
<dbReference type="PANTHER" id="PTHR10434">
    <property type="entry name" value="1-ACYL-SN-GLYCEROL-3-PHOSPHATE ACYLTRANSFERASE"/>
    <property type="match status" value="1"/>
</dbReference>
<dbReference type="Proteomes" id="UP000438476">
    <property type="component" value="Unassembled WGS sequence"/>
</dbReference>